<reference evidence="2" key="1">
    <citation type="submission" date="2021-01" db="UniProtKB">
        <authorList>
            <consortium name="EnsemblPlants"/>
        </authorList>
    </citation>
    <scope>IDENTIFICATION</scope>
</reference>
<evidence type="ECO:0008006" key="4">
    <source>
        <dbReference type="Google" id="ProtNLM"/>
    </source>
</evidence>
<feature type="compositionally biased region" description="Pro residues" evidence="1">
    <location>
        <begin position="14"/>
        <end position="25"/>
    </location>
</feature>
<dbReference type="Gene3D" id="3.30.530.20">
    <property type="match status" value="1"/>
</dbReference>
<dbReference type="Gramene" id="Kaladp0024s0018.1.v1.1">
    <property type="protein sequence ID" value="Kaladp0024s0018.1.v1.1.CDS.1"/>
    <property type="gene ID" value="Kaladp0024s0018.v1.1"/>
</dbReference>
<dbReference type="Proteomes" id="UP000594263">
    <property type="component" value="Unplaced"/>
</dbReference>
<feature type="compositionally biased region" description="Low complexity" evidence="1">
    <location>
        <begin position="26"/>
        <end position="43"/>
    </location>
</feature>
<organism evidence="2 3">
    <name type="scientific">Kalanchoe fedtschenkoi</name>
    <name type="common">Lavender scallops</name>
    <name type="synonym">South American air plant</name>
    <dbReference type="NCBI Taxonomy" id="63787"/>
    <lineage>
        <taxon>Eukaryota</taxon>
        <taxon>Viridiplantae</taxon>
        <taxon>Streptophyta</taxon>
        <taxon>Embryophyta</taxon>
        <taxon>Tracheophyta</taxon>
        <taxon>Spermatophyta</taxon>
        <taxon>Magnoliopsida</taxon>
        <taxon>eudicotyledons</taxon>
        <taxon>Gunneridae</taxon>
        <taxon>Pentapetalae</taxon>
        <taxon>Saxifragales</taxon>
        <taxon>Crassulaceae</taxon>
        <taxon>Kalanchoe</taxon>
    </lineage>
</organism>
<dbReference type="SUPFAM" id="SSF55961">
    <property type="entry name" value="Bet v1-like"/>
    <property type="match status" value="1"/>
</dbReference>
<proteinExistence type="predicted"/>
<dbReference type="InterPro" id="IPR023393">
    <property type="entry name" value="START-like_dom_sf"/>
</dbReference>
<dbReference type="OMA" id="GGCRIAW"/>
<evidence type="ECO:0000313" key="2">
    <source>
        <dbReference type="EnsemblPlants" id="Kaladp0024s0018.1.v1.1.CDS.1"/>
    </source>
</evidence>
<dbReference type="PANTHER" id="PTHR33789:SF11">
    <property type="entry name" value="OS05G0202300 PROTEIN"/>
    <property type="match status" value="1"/>
</dbReference>
<dbReference type="AlphaFoldDB" id="A0A7N0T5N7"/>
<evidence type="ECO:0000313" key="3">
    <source>
        <dbReference type="Proteomes" id="UP000594263"/>
    </source>
</evidence>
<sequence>MKSHNTQIQHPTPIHIPPPNPPPPQQQQADPAAAATAATQHQQVRWEGKGTAELSSNKAEQVWLLWADFCGVHKWFPNLAASYLVEGEPNEVGSLRYCVGKGEEPMWGKERLLEMDHERRVMRYEVVENNVGLKGYVATIRVSDAEGEGGGGCKVEWSFVAEAVEGWGEEGLQRYIQSSLDSIVKKMEESLMITN</sequence>
<dbReference type="GO" id="GO:0004864">
    <property type="term" value="F:protein phosphatase inhibitor activity"/>
    <property type="evidence" value="ECO:0007669"/>
    <property type="project" value="UniProtKB-ARBA"/>
</dbReference>
<dbReference type="InterPro" id="IPR053249">
    <property type="entry name" value="LFS"/>
</dbReference>
<dbReference type="CDD" id="cd07821">
    <property type="entry name" value="PYR_PYL_RCAR_like"/>
    <property type="match status" value="1"/>
</dbReference>
<accession>A0A7N0T5N7</accession>
<evidence type="ECO:0000256" key="1">
    <source>
        <dbReference type="SAM" id="MobiDB-lite"/>
    </source>
</evidence>
<dbReference type="InterPro" id="IPR019587">
    <property type="entry name" value="Polyketide_cyclase/dehydratase"/>
</dbReference>
<name>A0A7N0T5N7_KALFE</name>
<keyword evidence="3" id="KW-1185">Reference proteome</keyword>
<feature type="region of interest" description="Disordered" evidence="1">
    <location>
        <begin position="1"/>
        <end position="52"/>
    </location>
</feature>
<dbReference type="Pfam" id="PF10604">
    <property type="entry name" value="Polyketide_cyc2"/>
    <property type="match status" value="1"/>
</dbReference>
<protein>
    <recommendedName>
        <fullName evidence="4">Lachrymatory-factor synthase</fullName>
    </recommendedName>
</protein>
<dbReference type="PANTHER" id="PTHR33789">
    <property type="entry name" value="LACHRYMATORY-FACTOR SYNTHASE"/>
    <property type="match status" value="1"/>
</dbReference>
<dbReference type="EnsemblPlants" id="Kaladp0024s0018.1.v1.1">
    <property type="protein sequence ID" value="Kaladp0024s0018.1.v1.1.CDS.1"/>
    <property type="gene ID" value="Kaladp0024s0018.v1.1"/>
</dbReference>